<dbReference type="Gene3D" id="3.40.50.1820">
    <property type="entry name" value="alpha/beta hydrolase"/>
    <property type="match status" value="1"/>
</dbReference>
<gene>
    <name evidence="2" type="ORF">DL796_08010</name>
</gene>
<proteinExistence type="predicted"/>
<dbReference type="InterPro" id="IPR003718">
    <property type="entry name" value="OsmC/Ohr_fam"/>
</dbReference>
<reference evidence="2 3" key="1">
    <citation type="submission" date="2018-05" db="EMBL/GenBank/DDBJ databases">
        <title>Kangiella spongicola genome sequence.</title>
        <authorList>
            <person name="Maclea K.S."/>
            <person name="Goen A.E."/>
            <person name="Kelley C."/>
            <person name="Underriner A."/>
            <person name="Silverwood T."/>
            <person name="Trachtenberg A.M."/>
        </authorList>
    </citation>
    <scope>NUCLEOTIDE SEQUENCE [LARGE SCALE GENOMIC DNA]</scope>
    <source>
        <strain evidence="2 3">ATCC BAA-2076</strain>
    </source>
</reference>
<comment type="caution">
    <text evidence="2">The sequence shown here is derived from an EMBL/GenBank/DDBJ whole genome shotgun (WGS) entry which is preliminary data.</text>
</comment>
<name>A0A318D6I6_9GAMM</name>
<dbReference type="PANTHER" id="PTHR39624">
    <property type="entry name" value="PROTEIN INVOLVED IN RIMO-MEDIATED BETA-METHYLTHIOLATION OF RIBOSOMAL PROTEIN S12 YCAO"/>
    <property type="match status" value="1"/>
</dbReference>
<dbReference type="SUPFAM" id="SSF53474">
    <property type="entry name" value="alpha/beta-Hydrolases"/>
    <property type="match status" value="1"/>
</dbReference>
<keyword evidence="3" id="KW-1185">Reference proteome</keyword>
<dbReference type="InterPro" id="IPR036102">
    <property type="entry name" value="OsmC/Ohrsf"/>
</dbReference>
<dbReference type="EMBL" id="QICH01000002">
    <property type="protein sequence ID" value="PXF63368.1"/>
    <property type="molecule type" value="Genomic_DNA"/>
</dbReference>
<organism evidence="2 3">
    <name type="scientific">Kangiella spongicola</name>
    <dbReference type="NCBI Taxonomy" id="796379"/>
    <lineage>
        <taxon>Bacteria</taxon>
        <taxon>Pseudomonadati</taxon>
        <taxon>Pseudomonadota</taxon>
        <taxon>Gammaproteobacteria</taxon>
        <taxon>Kangiellales</taxon>
        <taxon>Kangiellaceae</taxon>
        <taxon>Kangiella</taxon>
    </lineage>
</organism>
<accession>A0A318D6I6</accession>
<dbReference type="InterPro" id="IPR015946">
    <property type="entry name" value="KH_dom-like_a/b"/>
</dbReference>
<protein>
    <submittedName>
        <fullName evidence="2">Osmotically inducible protein C</fullName>
    </submittedName>
</protein>
<dbReference type="PANTHER" id="PTHR39624:SF2">
    <property type="entry name" value="OSMC-LIKE PROTEIN"/>
    <property type="match status" value="1"/>
</dbReference>
<evidence type="ECO:0000313" key="3">
    <source>
        <dbReference type="Proteomes" id="UP000247689"/>
    </source>
</evidence>
<dbReference type="Gene3D" id="3.30.300.20">
    <property type="match status" value="1"/>
</dbReference>
<dbReference type="InterPro" id="IPR022742">
    <property type="entry name" value="Hydrolase_4"/>
</dbReference>
<feature type="domain" description="Serine aminopeptidase S33" evidence="1">
    <location>
        <begin position="46"/>
        <end position="128"/>
    </location>
</feature>
<sequence>MQKKVTFKTRQDFELSGVLHLPDNKVTKAYALFAHCFTCTKNINSAVNIANALADEGIATLRFDFTGLGASKGEFADTSFTTNVNDLIDAANYLSEEHEAPQIIVGHSLGGTAILAAAKEIPSAKAVATIGSPSTPEHVLHQLEPELKTLEEQGEATIKLAGRPFTFKQDFVDDVRKHTIDIHGLHKALMVMHSPIDDTVPIKEAEIIYKQALHPKSFITLDKADHLVSKTEDSMYAGHVLARWATRYIDVKEEPKVPASKGNVVVAAQTSEGFLNRINANGHELLADEPEKVGGTNLGPSPYDFLSTALGTCTAMTLNMYARRKKLDVSKVIVNVSHDKVHAEDCEQCQDKDGEGKSGKIDKFHRSIIIEADITEEQRQRMLEIADLCPVHKTLHSETIIETELKENDLKGE</sequence>
<dbReference type="SUPFAM" id="SSF82784">
    <property type="entry name" value="OsmC-like"/>
    <property type="match status" value="1"/>
</dbReference>
<dbReference type="RefSeq" id="WP_110201171.1">
    <property type="nucleotide sequence ID" value="NZ_QICH01000002.1"/>
</dbReference>
<dbReference type="Proteomes" id="UP000247689">
    <property type="component" value="Unassembled WGS sequence"/>
</dbReference>
<dbReference type="Pfam" id="PF02566">
    <property type="entry name" value="OsmC"/>
    <property type="match status" value="1"/>
</dbReference>
<dbReference type="AlphaFoldDB" id="A0A318D6I6"/>
<evidence type="ECO:0000259" key="1">
    <source>
        <dbReference type="Pfam" id="PF12146"/>
    </source>
</evidence>
<dbReference type="InterPro" id="IPR029058">
    <property type="entry name" value="AB_hydrolase_fold"/>
</dbReference>
<dbReference type="OrthoDB" id="9789573at2"/>
<evidence type="ECO:0000313" key="2">
    <source>
        <dbReference type="EMBL" id="PXF63368.1"/>
    </source>
</evidence>
<dbReference type="Pfam" id="PF12146">
    <property type="entry name" value="Hydrolase_4"/>
    <property type="match status" value="1"/>
</dbReference>